<keyword evidence="5" id="KW-1185">Reference proteome</keyword>
<dbReference type="SMART" id="SM01141">
    <property type="entry name" value="DRY_EERY"/>
    <property type="match status" value="1"/>
</dbReference>
<dbReference type="AlphaFoldDB" id="A0A163M438"/>
<protein>
    <recommendedName>
        <fullName evidence="3">Suppressor of white apricot N-terminal domain-containing protein</fullName>
    </recommendedName>
</protein>
<evidence type="ECO:0000256" key="1">
    <source>
        <dbReference type="ARBA" id="ARBA00022664"/>
    </source>
</evidence>
<organism evidence="4">
    <name type="scientific">Absidia glauca</name>
    <name type="common">Pin mould</name>
    <dbReference type="NCBI Taxonomy" id="4829"/>
    <lineage>
        <taxon>Eukaryota</taxon>
        <taxon>Fungi</taxon>
        <taxon>Fungi incertae sedis</taxon>
        <taxon>Mucoromycota</taxon>
        <taxon>Mucoromycotina</taxon>
        <taxon>Mucoromycetes</taxon>
        <taxon>Mucorales</taxon>
        <taxon>Cunninghamellaceae</taxon>
        <taxon>Absidia</taxon>
    </lineage>
</organism>
<dbReference type="Pfam" id="PF09750">
    <property type="entry name" value="DRY_EERY"/>
    <property type="match status" value="1"/>
</dbReference>
<dbReference type="GO" id="GO:0008380">
    <property type="term" value="P:RNA splicing"/>
    <property type="evidence" value="ECO:0007669"/>
    <property type="project" value="UniProtKB-KW"/>
</dbReference>
<dbReference type="EMBL" id="LT553503">
    <property type="protein sequence ID" value="SAM01069.1"/>
    <property type="molecule type" value="Genomic_DNA"/>
</dbReference>
<dbReference type="PANTHER" id="PTHR13161:SF4">
    <property type="entry name" value="CLK4-ASSOCIATING SERINE_ARGININE RICH PROTEIN"/>
    <property type="match status" value="1"/>
</dbReference>
<sequence length="205" mass="24129">MWQEAKANDRKIKEVMADHKKRAERRRAYYNSKIGDPRQLLRIIGSTVKLYPNGEQYYFHENTNNLMPWQGDTTVRIDRFDGRSLLDVIPQSSFGNHGTLDDEDFDDREELNFERYRDLVEADRLHLTEKQRLESVENEWVKLLDRHKALMEMINPQKKKSNAIGYDYGTNNASNDGQTEESDILNDILFNLDCLTLRTLSPLYP</sequence>
<dbReference type="PANTHER" id="PTHR13161">
    <property type="entry name" value="SPLICING FACTOR SUPPRESSOR OF WHITE APRICOT"/>
    <property type="match status" value="1"/>
</dbReference>
<dbReference type="OrthoDB" id="10070965at2759"/>
<evidence type="ECO:0000313" key="4">
    <source>
        <dbReference type="EMBL" id="SAM01069.1"/>
    </source>
</evidence>
<dbReference type="STRING" id="4829.A0A163M438"/>
<evidence type="ECO:0000256" key="2">
    <source>
        <dbReference type="ARBA" id="ARBA00023187"/>
    </source>
</evidence>
<dbReference type="InParanoid" id="A0A163M438"/>
<dbReference type="InterPro" id="IPR019147">
    <property type="entry name" value="SWAP_N_domain"/>
</dbReference>
<dbReference type="InterPro" id="IPR040397">
    <property type="entry name" value="SWAP"/>
</dbReference>
<keyword evidence="2" id="KW-0508">mRNA splicing</keyword>
<gene>
    <name evidence="4" type="primary">ABSGL_06806.1 scaffold 8678</name>
</gene>
<dbReference type="Proteomes" id="UP000078561">
    <property type="component" value="Unassembled WGS sequence"/>
</dbReference>
<proteinExistence type="predicted"/>
<evidence type="ECO:0000259" key="3">
    <source>
        <dbReference type="SMART" id="SM01141"/>
    </source>
</evidence>
<reference evidence="4" key="1">
    <citation type="submission" date="2016-04" db="EMBL/GenBank/DDBJ databases">
        <authorList>
            <person name="Evans L.H."/>
            <person name="Alamgir A."/>
            <person name="Owens N."/>
            <person name="Weber N.D."/>
            <person name="Virtaneva K."/>
            <person name="Barbian K."/>
            <person name="Babar A."/>
            <person name="Rosenke K."/>
        </authorList>
    </citation>
    <scope>NUCLEOTIDE SEQUENCE [LARGE SCALE GENOMIC DNA]</scope>
    <source>
        <strain evidence="4">CBS 101.48</strain>
    </source>
</reference>
<name>A0A163M438_ABSGL</name>
<feature type="domain" description="Suppressor of white apricot N-terminal" evidence="3">
    <location>
        <begin position="39"/>
        <end position="172"/>
    </location>
</feature>
<keyword evidence="1" id="KW-0507">mRNA processing</keyword>
<dbReference type="GO" id="GO:0006397">
    <property type="term" value="P:mRNA processing"/>
    <property type="evidence" value="ECO:0007669"/>
    <property type="project" value="UniProtKB-KW"/>
</dbReference>
<accession>A0A163M438</accession>
<evidence type="ECO:0000313" key="5">
    <source>
        <dbReference type="Proteomes" id="UP000078561"/>
    </source>
</evidence>